<accession>A0A1H9RS05</accession>
<dbReference type="OrthoDB" id="9799319at2"/>
<reference evidence="6 7" key="1">
    <citation type="submission" date="2016-10" db="EMBL/GenBank/DDBJ databases">
        <authorList>
            <person name="de Groot N.N."/>
        </authorList>
    </citation>
    <scope>NUCLEOTIDE SEQUENCE [LARGE SCALE GENOMIC DNA]</scope>
    <source>
        <strain evidence="6 7">AR40</strain>
    </source>
</reference>
<dbReference type="GO" id="GO:0003700">
    <property type="term" value="F:DNA-binding transcription factor activity"/>
    <property type="evidence" value="ECO:0007669"/>
    <property type="project" value="InterPro"/>
</dbReference>
<gene>
    <name evidence="5" type="ORF">CPT75_06460</name>
    <name evidence="6" type="ORF">SAMN04487884_11096</name>
</gene>
<name>A0A1H9RS05_BUTFI</name>
<dbReference type="PRINTS" id="PR00032">
    <property type="entry name" value="HTHARAC"/>
</dbReference>
<feature type="domain" description="HTH araC/xylS-type" evidence="4">
    <location>
        <begin position="183"/>
        <end position="281"/>
    </location>
</feature>
<dbReference type="SUPFAM" id="SSF46689">
    <property type="entry name" value="Homeodomain-like"/>
    <property type="match status" value="2"/>
</dbReference>
<dbReference type="PROSITE" id="PS01124">
    <property type="entry name" value="HTH_ARAC_FAMILY_2"/>
    <property type="match status" value="1"/>
</dbReference>
<dbReference type="Gene3D" id="1.10.10.60">
    <property type="entry name" value="Homeodomain-like"/>
    <property type="match status" value="2"/>
</dbReference>
<dbReference type="RefSeq" id="WP_022753802.1">
    <property type="nucleotide sequence ID" value="NZ_CM009896.1"/>
</dbReference>
<dbReference type="Pfam" id="PF12833">
    <property type="entry name" value="HTH_18"/>
    <property type="match status" value="1"/>
</dbReference>
<dbReference type="InterPro" id="IPR020449">
    <property type="entry name" value="Tscrpt_reg_AraC-type_HTH"/>
</dbReference>
<organism evidence="6 7">
    <name type="scientific">Butyrivibrio fibrisolvens</name>
    <dbReference type="NCBI Taxonomy" id="831"/>
    <lineage>
        <taxon>Bacteria</taxon>
        <taxon>Bacillati</taxon>
        <taxon>Bacillota</taxon>
        <taxon>Clostridia</taxon>
        <taxon>Lachnospirales</taxon>
        <taxon>Lachnospiraceae</taxon>
        <taxon>Butyrivibrio</taxon>
    </lineage>
</organism>
<dbReference type="eggNOG" id="COG2207">
    <property type="taxonomic scope" value="Bacteria"/>
</dbReference>
<dbReference type="GO" id="GO:0043565">
    <property type="term" value="F:sequence-specific DNA binding"/>
    <property type="evidence" value="ECO:0007669"/>
    <property type="project" value="InterPro"/>
</dbReference>
<keyword evidence="1" id="KW-0805">Transcription regulation</keyword>
<evidence type="ECO:0000256" key="3">
    <source>
        <dbReference type="ARBA" id="ARBA00023163"/>
    </source>
</evidence>
<dbReference type="InterPro" id="IPR037923">
    <property type="entry name" value="HTH-like"/>
</dbReference>
<dbReference type="PANTHER" id="PTHR43280:SF28">
    <property type="entry name" value="HTH-TYPE TRANSCRIPTIONAL ACTIVATOR RHAS"/>
    <property type="match status" value="1"/>
</dbReference>
<dbReference type="SUPFAM" id="SSF51215">
    <property type="entry name" value="Regulatory protein AraC"/>
    <property type="match status" value="1"/>
</dbReference>
<dbReference type="eggNOG" id="COG0662">
    <property type="taxonomic scope" value="Bacteria"/>
</dbReference>
<evidence type="ECO:0000256" key="2">
    <source>
        <dbReference type="ARBA" id="ARBA00023125"/>
    </source>
</evidence>
<dbReference type="InterPro" id="IPR009057">
    <property type="entry name" value="Homeodomain-like_sf"/>
</dbReference>
<evidence type="ECO:0000259" key="4">
    <source>
        <dbReference type="PROSITE" id="PS01124"/>
    </source>
</evidence>
<evidence type="ECO:0000313" key="5">
    <source>
        <dbReference type="EMBL" id="PWT26777.1"/>
    </source>
</evidence>
<keyword evidence="2 6" id="KW-0238">DNA-binding</keyword>
<dbReference type="Proteomes" id="UP000245488">
    <property type="component" value="Chromosome"/>
</dbReference>
<dbReference type="SMART" id="SM00342">
    <property type="entry name" value="HTH_ARAC"/>
    <property type="match status" value="1"/>
</dbReference>
<keyword evidence="3" id="KW-0804">Transcription</keyword>
<dbReference type="Proteomes" id="UP000182584">
    <property type="component" value="Unassembled WGS sequence"/>
</dbReference>
<evidence type="ECO:0000313" key="6">
    <source>
        <dbReference type="EMBL" id="SER75731.1"/>
    </source>
</evidence>
<proteinExistence type="predicted"/>
<dbReference type="EMBL" id="NXNG01000001">
    <property type="protein sequence ID" value="PWT26777.1"/>
    <property type="molecule type" value="Genomic_DNA"/>
</dbReference>
<reference evidence="5 8" key="2">
    <citation type="submission" date="2017-09" db="EMBL/GenBank/DDBJ databases">
        <title>High-quality draft genome sequence of Butyrivibrio fibrisolvens INBov1, isolated from cow rumen.</title>
        <authorList>
            <person name="Rodriguez Hernaez J."/>
            <person name="Rivarola M."/>
            <person name="Paniego N."/>
            <person name="Cravero S."/>
            <person name="Ceron Cucchi M."/>
            <person name="Martinez M.C."/>
        </authorList>
    </citation>
    <scope>NUCLEOTIDE SEQUENCE [LARGE SCALE GENOMIC DNA]</scope>
    <source>
        <strain evidence="5 8">INBov1</strain>
    </source>
</reference>
<dbReference type="PANTHER" id="PTHR43280">
    <property type="entry name" value="ARAC-FAMILY TRANSCRIPTIONAL REGULATOR"/>
    <property type="match status" value="1"/>
</dbReference>
<evidence type="ECO:0000313" key="7">
    <source>
        <dbReference type="Proteomes" id="UP000182584"/>
    </source>
</evidence>
<dbReference type="EMBL" id="FOGJ01000010">
    <property type="protein sequence ID" value="SER75731.1"/>
    <property type="molecule type" value="Genomic_DNA"/>
</dbReference>
<dbReference type="InterPro" id="IPR018060">
    <property type="entry name" value="HTH_AraC"/>
</dbReference>
<keyword evidence="8" id="KW-1185">Reference proteome</keyword>
<sequence length="301" mass="34562">MIENLNGLHETVNYAPTGRVRLYENDDFEAYPSHWHLPIEIIMPIQNNYKVESCGHVFDIAEDEMIFICPGVIHSMPALPGKRLIFQIDISMLQAISGFDHVVSLIYPVYVVSPSNCPCYDQFHNLFRQICESYTHAGLMAEPEIYTSMAQMLLLLGKNYHQINNSLADTSIKKQREYAEQINRICDYLKIHYAEDISLESAAKIAGFSKYHFSRVFKQLTGVTFYRYINQVRIQKAKLFLMDSDSTITNIAINCGFSSMSSFIRMFRIITGYTPTKFRSLYDSSLTIPSEDPESYEQLSG</sequence>
<protein>
    <submittedName>
        <fullName evidence="5">AraC family transcriptional regulator</fullName>
    </submittedName>
    <submittedName>
        <fullName evidence="6">AraC-type DNA-binding protein</fullName>
    </submittedName>
</protein>
<evidence type="ECO:0000256" key="1">
    <source>
        <dbReference type="ARBA" id="ARBA00023015"/>
    </source>
</evidence>
<dbReference type="AlphaFoldDB" id="A0A1H9RS05"/>
<evidence type="ECO:0000313" key="8">
    <source>
        <dbReference type="Proteomes" id="UP000245488"/>
    </source>
</evidence>